<keyword evidence="8 11" id="KW-0472">Membrane</keyword>
<evidence type="ECO:0000313" key="13">
    <source>
        <dbReference type="Proteomes" id="UP000237350"/>
    </source>
</evidence>
<keyword evidence="7 11" id="KW-1133">Transmembrane helix</keyword>
<evidence type="ECO:0000256" key="2">
    <source>
        <dbReference type="ARBA" id="ARBA00022448"/>
    </source>
</evidence>
<dbReference type="RefSeq" id="WP_103679562.1">
    <property type="nucleotide sequence ID" value="NZ_LPWH01000049.1"/>
</dbReference>
<reference evidence="13" key="1">
    <citation type="submission" date="2015-12" db="EMBL/GenBank/DDBJ databases">
        <authorList>
            <person name="Lodha T.D."/>
            <person name="Chintalapati S."/>
            <person name="Chintalapati V.R."/>
            <person name="Sravanthi T."/>
        </authorList>
    </citation>
    <scope>NUCLEOTIDE SEQUENCE [LARGE SCALE GENOMIC DNA]</scope>
    <source>
        <strain evidence="13">JC133</strain>
    </source>
</reference>
<keyword evidence="3" id="KW-1003">Cell membrane</keyword>
<feature type="transmembrane region" description="Helical" evidence="11">
    <location>
        <begin position="371"/>
        <end position="390"/>
    </location>
</feature>
<feature type="transmembrane region" description="Helical" evidence="11">
    <location>
        <begin position="131"/>
        <end position="150"/>
    </location>
</feature>
<evidence type="ECO:0000256" key="10">
    <source>
        <dbReference type="ARBA" id="ARBA00035686"/>
    </source>
</evidence>
<evidence type="ECO:0000256" key="5">
    <source>
        <dbReference type="ARBA" id="ARBA00022597"/>
    </source>
</evidence>
<evidence type="ECO:0000256" key="3">
    <source>
        <dbReference type="ARBA" id="ARBA00022475"/>
    </source>
</evidence>
<evidence type="ECO:0000256" key="6">
    <source>
        <dbReference type="ARBA" id="ARBA00022692"/>
    </source>
</evidence>
<feature type="transmembrane region" description="Helical" evidence="11">
    <location>
        <begin position="289"/>
        <end position="313"/>
    </location>
</feature>
<accession>A0A2S4JX54</accession>
<evidence type="ECO:0000256" key="4">
    <source>
        <dbReference type="ARBA" id="ARBA00022519"/>
    </source>
</evidence>
<feature type="transmembrane region" description="Helical" evidence="11">
    <location>
        <begin position="241"/>
        <end position="260"/>
    </location>
</feature>
<keyword evidence="6 11" id="KW-0812">Transmembrane</keyword>
<dbReference type="OrthoDB" id="368246at2"/>
<feature type="transmembrane region" description="Helical" evidence="11">
    <location>
        <begin position="182"/>
        <end position="201"/>
    </location>
</feature>
<sequence length="398" mass="42726">MSDTRNRSPRVSLHQLIKENIRSYSMFIMLGLIFVVFSILTGGVNFSPRNISNIFMQNSYILILAAGMVLVIIVGNIDLSVGSIAAFTGAIAAMIYNTGVGLPLTVIGTMAVGVGIGFFQGFWIAFAKIPAFIVTLAGMLLFRGLTYVITNVSPIALRDDGFRQITSGFITLEALHIGRVHYFAWLLGGICSLVWVLMALGERRGKIKKGFEILPLPIFFMKSFFVVGMILLLSWKFAEFRGVPVIVVVLAVVVGVFTFITRRTVIGRYIYAVGGNAKSAKLSGINSEMVIFVVHTIMGMLSGLAGLVFAGYMNSALPQAGQLFELDAIAACFIGGASASGGIGTIVGAIIGGLVMGVINNGMSLMNIGADWQYVVKALVLLLAVFYDIYTRRKAGLA</sequence>
<feature type="transmembrane region" description="Helical" evidence="11">
    <location>
        <begin position="54"/>
        <end position="74"/>
    </location>
</feature>
<name>A0A2S4JX54_9SPIO</name>
<dbReference type="GO" id="GO:0005886">
    <property type="term" value="C:plasma membrane"/>
    <property type="evidence" value="ECO:0007669"/>
    <property type="project" value="UniProtKB-SubCell"/>
</dbReference>
<organism evidence="12 13">
    <name type="scientific">Alkalispirochaeta sphaeroplastigenens</name>
    <dbReference type="NCBI Taxonomy" id="1187066"/>
    <lineage>
        <taxon>Bacteria</taxon>
        <taxon>Pseudomonadati</taxon>
        <taxon>Spirochaetota</taxon>
        <taxon>Spirochaetia</taxon>
        <taxon>Spirochaetales</taxon>
        <taxon>Spirochaetaceae</taxon>
        <taxon>Alkalispirochaeta</taxon>
    </lineage>
</organism>
<feature type="transmembrane region" description="Helical" evidence="11">
    <location>
        <begin position="328"/>
        <end position="359"/>
    </location>
</feature>
<dbReference type="GO" id="GO:0022857">
    <property type="term" value="F:transmembrane transporter activity"/>
    <property type="evidence" value="ECO:0007669"/>
    <property type="project" value="InterPro"/>
</dbReference>
<comment type="function">
    <text evidence="9">Part of the binding-protein-dependent transport system for D-xylose. Probably responsible for the translocation of the substrate across the membrane.</text>
</comment>
<proteinExistence type="predicted"/>
<dbReference type="Proteomes" id="UP000237350">
    <property type="component" value="Unassembled WGS sequence"/>
</dbReference>
<dbReference type="InterPro" id="IPR001851">
    <property type="entry name" value="ABC_transp_permease"/>
</dbReference>
<evidence type="ECO:0000256" key="7">
    <source>
        <dbReference type="ARBA" id="ARBA00022989"/>
    </source>
</evidence>
<dbReference type="PANTHER" id="PTHR32196:SF32">
    <property type="entry name" value="XYLOSE TRANSPORT SYSTEM PERMEASE PROTEIN XYLH"/>
    <property type="match status" value="1"/>
</dbReference>
<dbReference type="CDD" id="cd06579">
    <property type="entry name" value="TM_PBP1_transp_AraH_like"/>
    <property type="match status" value="1"/>
</dbReference>
<comment type="caution">
    <text evidence="12">The sequence shown here is derived from an EMBL/GenBank/DDBJ whole genome shotgun (WGS) entry which is preliminary data.</text>
</comment>
<keyword evidence="13" id="KW-1185">Reference proteome</keyword>
<feature type="transmembrane region" description="Helical" evidence="11">
    <location>
        <begin position="79"/>
        <end position="96"/>
    </location>
</feature>
<keyword evidence="4" id="KW-0997">Cell inner membrane</keyword>
<dbReference type="PANTHER" id="PTHR32196">
    <property type="entry name" value="ABC TRANSPORTER PERMEASE PROTEIN YPHD-RELATED-RELATED"/>
    <property type="match status" value="1"/>
</dbReference>
<keyword evidence="2" id="KW-0813">Transport</keyword>
<dbReference type="AlphaFoldDB" id="A0A2S4JX54"/>
<evidence type="ECO:0000256" key="1">
    <source>
        <dbReference type="ARBA" id="ARBA00004651"/>
    </source>
</evidence>
<gene>
    <name evidence="12" type="ORF">AU468_03780</name>
</gene>
<dbReference type="Pfam" id="PF02653">
    <property type="entry name" value="BPD_transp_2"/>
    <property type="match status" value="1"/>
</dbReference>
<protein>
    <recommendedName>
        <fullName evidence="10">Xylose transport system permease protein XylH</fullName>
    </recommendedName>
</protein>
<dbReference type="EMBL" id="LPWH01000049">
    <property type="protein sequence ID" value="POR04102.1"/>
    <property type="molecule type" value="Genomic_DNA"/>
</dbReference>
<keyword evidence="5" id="KW-0762">Sugar transport</keyword>
<dbReference type="NCBIfam" id="NF040906">
    <property type="entry name" value="GguB"/>
    <property type="match status" value="1"/>
</dbReference>
<evidence type="ECO:0000256" key="8">
    <source>
        <dbReference type="ARBA" id="ARBA00023136"/>
    </source>
</evidence>
<feature type="transmembrane region" description="Helical" evidence="11">
    <location>
        <begin position="213"/>
        <end position="235"/>
    </location>
</feature>
<feature type="transmembrane region" description="Helical" evidence="11">
    <location>
        <begin position="21"/>
        <end position="42"/>
    </location>
</feature>
<comment type="subcellular location">
    <subcellularLocation>
        <location evidence="1">Cell membrane</location>
        <topology evidence="1">Multi-pass membrane protein</topology>
    </subcellularLocation>
</comment>
<feature type="transmembrane region" description="Helical" evidence="11">
    <location>
        <begin position="102"/>
        <end position="124"/>
    </location>
</feature>
<evidence type="ECO:0000256" key="9">
    <source>
        <dbReference type="ARBA" id="ARBA00035611"/>
    </source>
</evidence>
<evidence type="ECO:0000256" key="11">
    <source>
        <dbReference type="SAM" id="Phobius"/>
    </source>
</evidence>
<evidence type="ECO:0000313" key="12">
    <source>
        <dbReference type="EMBL" id="POR04102.1"/>
    </source>
</evidence>